<protein>
    <submittedName>
        <fullName evidence="1">Polyketide cyclase</fullName>
    </submittedName>
</protein>
<keyword evidence="2" id="KW-1185">Reference proteome</keyword>
<organism evidence="1 2">
    <name type="scientific">Luteipulveratus mongoliensis</name>
    <dbReference type="NCBI Taxonomy" id="571913"/>
    <lineage>
        <taxon>Bacteria</taxon>
        <taxon>Bacillati</taxon>
        <taxon>Actinomycetota</taxon>
        <taxon>Actinomycetes</taxon>
        <taxon>Micrococcales</taxon>
        <taxon>Dermacoccaceae</taxon>
        <taxon>Luteipulveratus</taxon>
    </lineage>
</organism>
<evidence type="ECO:0000313" key="2">
    <source>
        <dbReference type="Proteomes" id="UP000066480"/>
    </source>
</evidence>
<dbReference type="Gene3D" id="3.30.530.20">
    <property type="match status" value="1"/>
</dbReference>
<proteinExistence type="predicted"/>
<dbReference type="RefSeq" id="WP_052597234.1">
    <property type="nucleotide sequence ID" value="NZ_CP011112.1"/>
</dbReference>
<dbReference type="InterPro" id="IPR023393">
    <property type="entry name" value="START-like_dom_sf"/>
</dbReference>
<dbReference type="Proteomes" id="UP000066480">
    <property type="component" value="Chromosome"/>
</dbReference>
<dbReference type="KEGG" id="lmoi:VV02_18480"/>
<accession>A0A0K1JQT2</accession>
<dbReference type="InterPro" id="IPR019587">
    <property type="entry name" value="Polyketide_cyclase/dehydratase"/>
</dbReference>
<dbReference type="AlphaFoldDB" id="A0A0K1JQT2"/>
<reference evidence="1 2" key="1">
    <citation type="submission" date="2015-03" db="EMBL/GenBank/DDBJ databases">
        <title>Luteipulveratus halotolerans sp. nov., a novel actinobacterium (Dermacoccaceae) from Sarawak, Malaysia.</title>
        <authorList>
            <person name="Juboi H."/>
            <person name="Basik A."/>
            <person name="Shamsul S.S."/>
            <person name="Arnold P."/>
            <person name="Schmitt E.K."/>
            <person name="Sanglier J.-J."/>
            <person name="Yeo T."/>
        </authorList>
    </citation>
    <scope>NUCLEOTIDE SEQUENCE [LARGE SCALE GENOMIC DNA]</scope>
    <source>
        <strain evidence="1 2">MN07-A0370</strain>
    </source>
</reference>
<dbReference type="EMBL" id="CP011112">
    <property type="protein sequence ID" value="AKU19081.1"/>
    <property type="molecule type" value="Genomic_DNA"/>
</dbReference>
<dbReference type="OrthoDB" id="197829at2"/>
<dbReference type="Pfam" id="PF10604">
    <property type="entry name" value="Polyketide_cyc2"/>
    <property type="match status" value="1"/>
</dbReference>
<gene>
    <name evidence="1" type="ORF">VV02_18480</name>
</gene>
<dbReference type="STRING" id="571913.VV02_18480"/>
<sequence length="164" mass="18250">MPQIQAQVIVAVPPATAFAVSQTTGAVRLRWDPFIHHQELLDDAVKPGKGVRTLTRSRHGLRMVSQYVSYRPPRSVGMTMVEGPWFFRTFGGGWRFEELEDGSTRATWKYTFTCRPDLLRPVAEAIGRRVLQRDIDRRIAAFAVACTRPDVVQAATGGSAPKPG</sequence>
<evidence type="ECO:0000313" key="1">
    <source>
        <dbReference type="EMBL" id="AKU19081.1"/>
    </source>
</evidence>
<name>A0A0K1JQT2_9MICO</name>
<dbReference type="SUPFAM" id="SSF55961">
    <property type="entry name" value="Bet v1-like"/>
    <property type="match status" value="1"/>
</dbReference>
<dbReference type="PATRIC" id="fig|571913.6.peg.3747"/>